<proteinExistence type="predicted"/>
<feature type="compositionally biased region" description="Polar residues" evidence="1">
    <location>
        <begin position="1"/>
        <end position="11"/>
    </location>
</feature>
<dbReference type="RefSeq" id="WP_138723912.1">
    <property type="nucleotide sequence ID" value="NZ_SSHJ02000008.1"/>
</dbReference>
<gene>
    <name evidence="2" type="ORF">E6A44_014555</name>
</gene>
<evidence type="ECO:0000313" key="2">
    <source>
        <dbReference type="EMBL" id="MFN0256808.1"/>
    </source>
</evidence>
<feature type="compositionally biased region" description="Polar residues" evidence="1">
    <location>
        <begin position="25"/>
        <end position="42"/>
    </location>
</feature>
<feature type="compositionally biased region" description="Basic and acidic residues" evidence="1">
    <location>
        <begin position="91"/>
        <end position="115"/>
    </location>
</feature>
<keyword evidence="3" id="KW-1185">Reference proteome</keyword>
<evidence type="ECO:0000313" key="3">
    <source>
        <dbReference type="Proteomes" id="UP001517247"/>
    </source>
</evidence>
<evidence type="ECO:0000256" key="1">
    <source>
        <dbReference type="SAM" id="MobiDB-lite"/>
    </source>
</evidence>
<comment type="caution">
    <text evidence="2">The sequence shown here is derived from an EMBL/GenBank/DDBJ whole genome shotgun (WGS) entry which is preliminary data.</text>
</comment>
<dbReference type="Proteomes" id="UP001517247">
    <property type="component" value="Unassembled WGS sequence"/>
</dbReference>
<accession>A0ABW9JAH4</accession>
<reference evidence="2 3" key="1">
    <citation type="submission" date="2024-12" db="EMBL/GenBank/DDBJ databases">
        <authorList>
            <person name="Hu S."/>
        </authorList>
    </citation>
    <scope>NUCLEOTIDE SEQUENCE [LARGE SCALE GENOMIC DNA]</scope>
    <source>
        <strain evidence="2 3">THG-T11</strain>
    </source>
</reference>
<feature type="compositionally biased region" description="Basic and acidic residues" evidence="1">
    <location>
        <begin position="43"/>
        <end position="74"/>
    </location>
</feature>
<sequence>MENQRENNTNPLEIHPKPTEDVQLTIETVTPDTHQSVPQTEVNTEKIEGKVEDTNNNDENKEVVDGSLEQKEETVDQEIIDTESNQQDQSQEEKKNGNTRVDKDDERDKIETVSP</sequence>
<protein>
    <recommendedName>
        <fullName evidence="4">DUF2382 domain-containing protein</fullName>
    </recommendedName>
</protein>
<evidence type="ECO:0008006" key="4">
    <source>
        <dbReference type="Google" id="ProtNLM"/>
    </source>
</evidence>
<organism evidence="2 3">
    <name type="scientific">Pedobacter ureilyticus</name>
    <dbReference type="NCBI Taxonomy" id="1393051"/>
    <lineage>
        <taxon>Bacteria</taxon>
        <taxon>Pseudomonadati</taxon>
        <taxon>Bacteroidota</taxon>
        <taxon>Sphingobacteriia</taxon>
        <taxon>Sphingobacteriales</taxon>
        <taxon>Sphingobacteriaceae</taxon>
        <taxon>Pedobacter</taxon>
    </lineage>
</organism>
<dbReference type="EMBL" id="SSHJ02000008">
    <property type="protein sequence ID" value="MFN0256808.1"/>
    <property type="molecule type" value="Genomic_DNA"/>
</dbReference>
<name>A0ABW9JAH4_9SPHI</name>
<feature type="region of interest" description="Disordered" evidence="1">
    <location>
        <begin position="1"/>
        <end position="115"/>
    </location>
</feature>